<keyword evidence="3" id="KW-1185">Reference proteome</keyword>
<name>A0ABW0EEX9_9PSEU</name>
<organism evidence="2 3">
    <name type="scientific">Actinokineospora guangxiensis</name>
    <dbReference type="NCBI Taxonomy" id="1490288"/>
    <lineage>
        <taxon>Bacteria</taxon>
        <taxon>Bacillati</taxon>
        <taxon>Actinomycetota</taxon>
        <taxon>Actinomycetes</taxon>
        <taxon>Pseudonocardiales</taxon>
        <taxon>Pseudonocardiaceae</taxon>
        <taxon>Actinokineospora</taxon>
    </lineage>
</organism>
<sequence length="163" mass="17458">MNYPAMPPVDVPETPPRPKAVDTAATLVVTGTAIGAIGSLFTVLDDEFAESLVRQTAPDAPPAEVEMMLSAVPIAGVIGVLLTVGFFALLAVKFRAGRNWARAVLAGLTAFSLIRFLSAAAQTNAELSLMWSLADVACCTAAVVYLFQKQSTEYFRAHMRKRR</sequence>
<protein>
    <recommendedName>
        <fullName evidence="4">DUF2127 domain-containing protein</fullName>
    </recommendedName>
</protein>
<keyword evidence="1" id="KW-0812">Transmembrane</keyword>
<evidence type="ECO:0000313" key="2">
    <source>
        <dbReference type="EMBL" id="MFC5285942.1"/>
    </source>
</evidence>
<evidence type="ECO:0000313" key="3">
    <source>
        <dbReference type="Proteomes" id="UP001596157"/>
    </source>
</evidence>
<feature type="transmembrane region" description="Helical" evidence="1">
    <location>
        <begin position="71"/>
        <end position="92"/>
    </location>
</feature>
<comment type="caution">
    <text evidence="2">The sequence shown here is derived from an EMBL/GenBank/DDBJ whole genome shotgun (WGS) entry which is preliminary data.</text>
</comment>
<keyword evidence="1" id="KW-1133">Transmembrane helix</keyword>
<dbReference type="EMBL" id="JBHSKF010000001">
    <property type="protein sequence ID" value="MFC5285942.1"/>
    <property type="molecule type" value="Genomic_DNA"/>
</dbReference>
<feature type="transmembrane region" description="Helical" evidence="1">
    <location>
        <begin position="129"/>
        <end position="147"/>
    </location>
</feature>
<dbReference type="RefSeq" id="WP_378243340.1">
    <property type="nucleotide sequence ID" value="NZ_JBHSKF010000001.1"/>
</dbReference>
<evidence type="ECO:0000256" key="1">
    <source>
        <dbReference type="SAM" id="Phobius"/>
    </source>
</evidence>
<feature type="transmembrane region" description="Helical" evidence="1">
    <location>
        <begin position="99"/>
        <end position="117"/>
    </location>
</feature>
<dbReference type="Proteomes" id="UP001596157">
    <property type="component" value="Unassembled WGS sequence"/>
</dbReference>
<accession>A0ABW0EEX9</accession>
<evidence type="ECO:0008006" key="4">
    <source>
        <dbReference type="Google" id="ProtNLM"/>
    </source>
</evidence>
<proteinExistence type="predicted"/>
<gene>
    <name evidence="2" type="ORF">ACFPM7_02670</name>
</gene>
<keyword evidence="1" id="KW-0472">Membrane</keyword>
<feature type="transmembrane region" description="Helical" evidence="1">
    <location>
        <begin position="24"/>
        <end position="44"/>
    </location>
</feature>
<reference evidence="3" key="1">
    <citation type="journal article" date="2019" name="Int. J. Syst. Evol. Microbiol.">
        <title>The Global Catalogue of Microorganisms (GCM) 10K type strain sequencing project: providing services to taxonomists for standard genome sequencing and annotation.</title>
        <authorList>
            <consortium name="The Broad Institute Genomics Platform"/>
            <consortium name="The Broad Institute Genome Sequencing Center for Infectious Disease"/>
            <person name="Wu L."/>
            <person name="Ma J."/>
        </authorList>
    </citation>
    <scope>NUCLEOTIDE SEQUENCE [LARGE SCALE GENOMIC DNA]</scope>
    <source>
        <strain evidence="3">CCUG 59778</strain>
    </source>
</reference>